<dbReference type="InterPro" id="IPR000477">
    <property type="entry name" value="RT_dom"/>
</dbReference>
<evidence type="ECO:0000313" key="12">
    <source>
        <dbReference type="EMBL" id="BAG74738.1"/>
    </source>
</evidence>
<organism evidence="11">
    <name type="scientific">Vibrio parahaemolyticus</name>
    <dbReference type="NCBI Taxonomy" id="670"/>
    <lineage>
        <taxon>Bacteria</taxon>
        <taxon>Pseudomonadati</taxon>
        <taxon>Pseudomonadota</taxon>
        <taxon>Gammaproteobacteria</taxon>
        <taxon>Vibrionales</taxon>
        <taxon>Vibrionaceae</taxon>
        <taxon>Vibrio</taxon>
    </lineage>
</organism>
<evidence type="ECO:0000256" key="6">
    <source>
        <dbReference type="ARBA" id="ARBA00022918"/>
    </source>
</evidence>
<evidence type="ECO:0000256" key="5">
    <source>
        <dbReference type="ARBA" id="ARBA00022842"/>
    </source>
</evidence>
<dbReference type="InterPro" id="IPR000123">
    <property type="entry name" value="Reverse_transcriptase_msDNA"/>
</dbReference>
<dbReference type="InterPro" id="IPR051083">
    <property type="entry name" value="GrpII_Intron_Splice-Mob/Def"/>
</dbReference>
<reference evidence="12" key="2">
    <citation type="submission" date="2008-04" db="EMBL/GenBank/DDBJ databases">
        <title>Association of a retron with a prophage-like element integrated into the tRNA dihydrouridine synthase gene of Vibrio parahaemolyticus.</title>
        <authorList>
            <person name="Ikeda S."/>
            <person name="Inouye K."/>
            <person name="Ishida Y."/>
            <person name="Shimamoto T."/>
            <person name="Shimamoto T."/>
        </authorList>
    </citation>
    <scope>NUCLEOTIDE SEQUENCE</scope>
    <source>
        <strain evidence="12">AQ3354</strain>
    </source>
</reference>
<comment type="similarity">
    <text evidence="8">Belongs to the bacterial reverse transcriptase family.</text>
</comment>
<keyword evidence="2" id="KW-0808">Transferase</keyword>
<sequence>MNLVKRLAHHLGKSEPEVIHFLADAPNKYRVYKIPKRSYGHRVIAQPTRELKLYQKAFLELYSFPVHSSATAYCKGKSIKDNALSHVKNHYLLKTDLENFFNSITPNIFWKSIENDSIATPKFSTSEIALVERLIFWRPSKLQGGKLVLSVGAPSSPTISNFCLYQFDEYLSIICKEQNISYTRYADDLTFSTCDKDVLHTVIPLIQSLLDYFFASELKLNHSKTVFSSKAHNRHVTGITLNNEGKLSLGRERKRYIKHLVHSFKYGKLDNTEIRHLQGMLSFAKHIEPIFIDRLKEKYTDELIKIIYEAGHE</sequence>
<keyword evidence="7" id="KW-0051">Antiviral defense</keyword>
<protein>
    <recommendedName>
        <fullName evidence="1">RNA-directed DNA polymerase</fullName>
        <ecNumber evidence="1">2.7.7.49</ecNumber>
    </recommendedName>
</protein>
<evidence type="ECO:0000256" key="8">
    <source>
        <dbReference type="ARBA" id="ARBA00034120"/>
    </source>
</evidence>
<accession>Q8L0W6</accession>
<dbReference type="GO" id="GO:0003964">
    <property type="term" value="F:RNA-directed DNA polymerase activity"/>
    <property type="evidence" value="ECO:0007669"/>
    <property type="project" value="UniProtKB-KW"/>
</dbReference>
<comment type="catalytic activity">
    <reaction evidence="9">
        <text>DNA(n) + a 2'-deoxyribonucleoside 5'-triphosphate = DNA(n+1) + diphosphate</text>
        <dbReference type="Rhea" id="RHEA:22508"/>
        <dbReference type="Rhea" id="RHEA-COMP:17339"/>
        <dbReference type="Rhea" id="RHEA-COMP:17340"/>
        <dbReference type="ChEBI" id="CHEBI:33019"/>
        <dbReference type="ChEBI" id="CHEBI:61560"/>
        <dbReference type="ChEBI" id="CHEBI:173112"/>
        <dbReference type="EC" id="2.7.7.49"/>
    </reaction>
</comment>
<dbReference type="PRINTS" id="PR00866">
    <property type="entry name" value="RNADNAPOLMS"/>
</dbReference>
<dbReference type="Pfam" id="PF00078">
    <property type="entry name" value="RVT_1"/>
    <property type="match status" value="1"/>
</dbReference>
<evidence type="ECO:0000256" key="9">
    <source>
        <dbReference type="ARBA" id="ARBA00048173"/>
    </source>
</evidence>
<dbReference type="SUPFAM" id="SSF56672">
    <property type="entry name" value="DNA/RNA polymerases"/>
    <property type="match status" value="1"/>
</dbReference>
<keyword evidence="4" id="KW-0479">Metal-binding</keyword>
<evidence type="ECO:0000256" key="3">
    <source>
        <dbReference type="ARBA" id="ARBA00022695"/>
    </source>
</evidence>
<dbReference type="PANTHER" id="PTHR34047">
    <property type="entry name" value="NUCLEAR INTRON MATURASE 1, MITOCHONDRIAL-RELATED"/>
    <property type="match status" value="1"/>
</dbReference>
<proteinExistence type="inferred from homology"/>
<dbReference type="NCBIfam" id="NF038233">
    <property type="entry name" value="retron_St85_RT"/>
    <property type="match status" value="1"/>
</dbReference>
<evidence type="ECO:0000256" key="4">
    <source>
        <dbReference type="ARBA" id="ARBA00022723"/>
    </source>
</evidence>
<gene>
    <name evidence="11" type="primary">ret</name>
</gene>
<dbReference type="GO" id="GO:0046872">
    <property type="term" value="F:metal ion binding"/>
    <property type="evidence" value="ECO:0007669"/>
    <property type="project" value="UniProtKB-KW"/>
</dbReference>
<dbReference type="GO" id="GO:0003723">
    <property type="term" value="F:RNA binding"/>
    <property type="evidence" value="ECO:0007669"/>
    <property type="project" value="InterPro"/>
</dbReference>
<dbReference type="PROSITE" id="PS50878">
    <property type="entry name" value="RT_POL"/>
    <property type="match status" value="1"/>
</dbReference>
<dbReference type="EMBL" id="AB433983">
    <property type="protein sequence ID" value="BAG74738.1"/>
    <property type="molecule type" value="Genomic_DNA"/>
</dbReference>
<dbReference type="CDD" id="cd03487">
    <property type="entry name" value="RT_Bac_retron_II"/>
    <property type="match status" value="1"/>
</dbReference>
<dbReference type="GO" id="GO:0051607">
    <property type="term" value="P:defense response to virus"/>
    <property type="evidence" value="ECO:0007669"/>
    <property type="project" value="UniProtKB-KW"/>
</dbReference>
<keyword evidence="6 11" id="KW-0695">RNA-directed DNA polymerase</keyword>
<reference evidence="11" key="1">
    <citation type="submission" date="2002-01" db="EMBL/GenBank/DDBJ databases">
        <title>A novel retron element from Vibrio parahaemolyticus.</title>
        <authorList>
            <person name="Shimamoto T."/>
            <person name="Fujimura M."/>
            <person name="Kawakami H."/>
            <person name="Shimamoto T."/>
        </authorList>
    </citation>
    <scope>NUCLEOTIDE SEQUENCE</scope>
    <source>
        <strain evidence="11">AQ3354</strain>
    </source>
</reference>
<dbReference type="EMBL" id="AB079134">
    <property type="protein sequence ID" value="BAC06578.1"/>
    <property type="molecule type" value="Genomic_DNA"/>
</dbReference>
<evidence type="ECO:0000259" key="10">
    <source>
        <dbReference type="PROSITE" id="PS50878"/>
    </source>
</evidence>
<dbReference type="AlphaFoldDB" id="Q8L0W6"/>
<dbReference type="PANTHER" id="PTHR34047:SF7">
    <property type="entry name" value="RNA-DIRECTED DNA POLYMERASE"/>
    <property type="match status" value="1"/>
</dbReference>
<evidence type="ECO:0000313" key="11">
    <source>
        <dbReference type="EMBL" id="BAC06578.1"/>
    </source>
</evidence>
<dbReference type="EC" id="2.7.7.49" evidence="1"/>
<keyword evidence="3" id="KW-0548">Nucleotidyltransferase</keyword>
<evidence type="ECO:0000256" key="7">
    <source>
        <dbReference type="ARBA" id="ARBA00023118"/>
    </source>
</evidence>
<evidence type="ECO:0000256" key="1">
    <source>
        <dbReference type="ARBA" id="ARBA00012493"/>
    </source>
</evidence>
<keyword evidence="5" id="KW-0460">Magnesium</keyword>
<evidence type="ECO:0000256" key="2">
    <source>
        <dbReference type="ARBA" id="ARBA00022679"/>
    </source>
</evidence>
<feature type="domain" description="Reverse transcriptase" evidence="10">
    <location>
        <begin position="15"/>
        <end position="241"/>
    </location>
</feature>
<dbReference type="InterPro" id="IPR043502">
    <property type="entry name" value="DNA/RNA_pol_sf"/>
</dbReference>
<name>Q8L0W6_VIBPH</name>